<protein>
    <submittedName>
        <fullName evidence="1">Uncharacterized protein</fullName>
    </submittedName>
</protein>
<comment type="caution">
    <text evidence="1">The sequence shown here is derived from an EMBL/GenBank/DDBJ whole genome shotgun (WGS) entry which is preliminary data.</text>
</comment>
<proteinExistence type="predicted"/>
<reference evidence="1" key="1">
    <citation type="submission" date="2017-08" db="EMBL/GenBank/DDBJ databases">
        <authorList>
            <person name="Polle J.E."/>
            <person name="Barry K."/>
            <person name="Cushman J."/>
            <person name="Schmutz J."/>
            <person name="Tran D."/>
            <person name="Hathwaick L.T."/>
            <person name="Yim W.C."/>
            <person name="Jenkins J."/>
            <person name="Mckie-Krisberg Z.M."/>
            <person name="Prochnik S."/>
            <person name="Lindquist E."/>
            <person name="Dockter R.B."/>
            <person name="Adam C."/>
            <person name="Molina H."/>
            <person name="Bunkerborg J."/>
            <person name="Jin E."/>
            <person name="Buchheim M."/>
            <person name="Magnuson J."/>
        </authorList>
    </citation>
    <scope>NUCLEOTIDE SEQUENCE</scope>
    <source>
        <strain evidence="1">CCAP 19/18</strain>
    </source>
</reference>
<sequence>MTMDLTTQRARLAAPNPILAQQAVVGIFHHLQEQHGKLGLDLLRPFLEPCLSHGVKGVINEAVDRLCSLVYTGRLDPADASDLLLSCLPTASPPGVGLLAQGLCRLQIQSAAQLQAPVQGKLGNSH</sequence>
<name>A0ABQ7GIF9_DUNSA</name>
<gene>
    <name evidence="1" type="ORF">DUNSADRAFT_8952</name>
</gene>
<evidence type="ECO:0000313" key="2">
    <source>
        <dbReference type="Proteomes" id="UP000815325"/>
    </source>
</evidence>
<dbReference type="Proteomes" id="UP000815325">
    <property type="component" value="Unassembled WGS sequence"/>
</dbReference>
<dbReference type="EMBL" id="MU069759">
    <property type="protein sequence ID" value="KAF5834397.1"/>
    <property type="molecule type" value="Genomic_DNA"/>
</dbReference>
<accession>A0ABQ7GIF9</accession>
<keyword evidence="2" id="KW-1185">Reference proteome</keyword>
<evidence type="ECO:0000313" key="1">
    <source>
        <dbReference type="EMBL" id="KAF5834397.1"/>
    </source>
</evidence>
<organism evidence="1 2">
    <name type="scientific">Dunaliella salina</name>
    <name type="common">Green alga</name>
    <name type="synonym">Protococcus salinus</name>
    <dbReference type="NCBI Taxonomy" id="3046"/>
    <lineage>
        <taxon>Eukaryota</taxon>
        <taxon>Viridiplantae</taxon>
        <taxon>Chlorophyta</taxon>
        <taxon>core chlorophytes</taxon>
        <taxon>Chlorophyceae</taxon>
        <taxon>CS clade</taxon>
        <taxon>Chlamydomonadales</taxon>
        <taxon>Dunaliellaceae</taxon>
        <taxon>Dunaliella</taxon>
    </lineage>
</organism>